<dbReference type="EMBL" id="PKMF04000112">
    <property type="protein sequence ID" value="KAK7849544.1"/>
    <property type="molecule type" value="Genomic_DNA"/>
</dbReference>
<reference evidence="1 2" key="1">
    <citation type="journal article" date="2018" name="Sci. Data">
        <title>The draft genome sequence of cork oak.</title>
        <authorList>
            <person name="Ramos A.M."/>
            <person name="Usie A."/>
            <person name="Barbosa P."/>
            <person name="Barros P.M."/>
            <person name="Capote T."/>
            <person name="Chaves I."/>
            <person name="Simoes F."/>
            <person name="Abreu I."/>
            <person name="Carrasquinho I."/>
            <person name="Faro C."/>
            <person name="Guimaraes J.B."/>
            <person name="Mendonca D."/>
            <person name="Nobrega F."/>
            <person name="Rodrigues L."/>
            <person name="Saibo N.J.M."/>
            <person name="Varela M.C."/>
            <person name="Egas C."/>
            <person name="Matos J."/>
            <person name="Miguel C.M."/>
            <person name="Oliveira M.M."/>
            <person name="Ricardo C.P."/>
            <person name="Goncalves S."/>
        </authorList>
    </citation>
    <scope>NUCLEOTIDE SEQUENCE [LARGE SCALE GENOMIC DNA]</scope>
    <source>
        <strain evidence="2">cv. HL8</strain>
    </source>
</reference>
<sequence length="204" mass="22486">MKLAGVWSESAPGFFVLRRRCCSSGSGIGAWVLRPSPSVLLVWVWNRRLGSSSFAVGVARLGLESTPGDRRRSSVLVSGWVHRRSSAAGFVSSSLLVCLLRRSRSRKQKTTTTILPKKIPQLLLHRKRAFLGVKSLELCNCSIGFRFGCLGLRDHILDGKGIFKGNILGRGINEFNNGSISLEDNSRIDYHSSHLSFARSAIIF</sequence>
<accession>A0AAW0LF46</accession>
<protein>
    <submittedName>
        <fullName evidence="1">Uncharacterized protein</fullName>
    </submittedName>
</protein>
<comment type="caution">
    <text evidence="1">The sequence shown here is derived from an EMBL/GenBank/DDBJ whole genome shotgun (WGS) entry which is preliminary data.</text>
</comment>
<keyword evidence="2" id="KW-1185">Reference proteome</keyword>
<gene>
    <name evidence="1" type="ORF">CFP56_002770</name>
</gene>
<proteinExistence type="predicted"/>
<dbReference type="AlphaFoldDB" id="A0AAW0LF46"/>
<evidence type="ECO:0000313" key="1">
    <source>
        <dbReference type="EMBL" id="KAK7849544.1"/>
    </source>
</evidence>
<dbReference type="Proteomes" id="UP000237347">
    <property type="component" value="Unassembled WGS sequence"/>
</dbReference>
<organism evidence="1 2">
    <name type="scientific">Quercus suber</name>
    <name type="common">Cork oak</name>
    <dbReference type="NCBI Taxonomy" id="58331"/>
    <lineage>
        <taxon>Eukaryota</taxon>
        <taxon>Viridiplantae</taxon>
        <taxon>Streptophyta</taxon>
        <taxon>Embryophyta</taxon>
        <taxon>Tracheophyta</taxon>
        <taxon>Spermatophyta</taxon>
        <taxon>Magnoliopsida</taxon>
        <taxon>eudicotyledons</taxon>
        <taxon>Gunneridae</taxon>
        <taxon>Pentapetalae</taxon>
        <taxon>rosids</taxon>
        <taxon>fabids</taxon>
        <taxon>Fagales</taxon>
        <taxon>Fagaceae</taxon>
        <taxon>Quercus</taxon>
    </lineage>
</organism>
<name>A0AAW0LF46_QUESU</name>
<evidence type="ECO:0000313" key="2">
    <source>
        <dbReference type="Proteomes" id="UP000237347"/>
    </source>
</evidence>